<name>A0A2D2AZ98_9CAUL</name>
<dbReference type="RefSeq" id="WP_099622591.1">
    <property type="nucleotide sequence ID" value="NZ_CP024201.1"/>
</dbReference>
<sequence length="64" mass="6662">MKFDIQDMTCGGCARGVTRAIQDLDPGAQVEADTVARRIEVRTSADAEAVAAAIVRAGFTPVPA</sequence>
<dbReference type="CDD" id="cd00371">
    <property type="entry name" value="HMA"/>
    <property type="match status" value="1"/>
</dbReference>
<reference evidence="2 3" key="1">
    <citation type="submission" date="2017-10" db="EMBL/GenBank/DDBJ databases">
        <title>Genome sequence of Caulobacter mirabilis FWC38.</title>
        <authorList>
            <person name="Fiebig A."/>
            <person name="Crosson S."/>
        </authorList>
    </citation>
    <scope>NUCLEOTIDE SEQUENCE [LARGE SCALE GENOMIC DNA]</scope>
    <source>
        <strain evidence="2 3">FWC 38</strain>
    </source>
</reference>
<proteinExistence type="predicted"/>
<evidence type="ECO:0000313" key="3">
    <source>
        <dbReference type="Proteomes" id="UP000228945"/>
    </source>
</evidence>
<dbReference type="SUPFAM" id="SSF55008">
    <property type="entry name" value="HMA, heavy metal-associated domain"/>
    <property type="match status" value="1"/>
</dbReference>
<dbReference type="KEGG" id="cmb:CSW64_13400"/>
<dbReference type="InterPro" id="IPR006121">
    <property type="entry name" value="HMA_dom"/>
</dbReference>
<evidence type="ECO:0000259" key="1">
    <source>
        <dbReference type="PROSITE" id="PS50846"/>
    </source>
</evidence>
<dbReference type="Proteomes" id="UP000228945">
    <property type="component" value="Chromosome"/>
</dbReference>
<keyword evidence="3" id="KW-1185">Reference proteome</keyword>
<dbReference type="InterPro" id="IPR036163">
    <property type="entry name" value="HMA_dom_sf"/>
</dbReference>
<dbReference type="EMBL" id="CP024201">
    <property type="protein sequence ID" value="ATQ43340.1"/>
    <property type="molecule type" value="Genomic_DNA"/>
</dbReference>
<dbReference type="AlphaFoldDB" id="A0A2D2AZ98"/>
<accession>A0A2D2AZ98</accession>
<evidence type="ECO:0000313" key="2">
    <source>
        <dbReference type="EMBL" id="ATQ43340.1"/>
    </source>
</evidence>
<organism evidence="2 3">
    <name type="scientific">Caulobacter mirabilis</name>
    <dbReference type="NCBI Taxonomy" id="69666"/>
    <lineage>
        <taxon>Bacteria</taxon>
        <taxon>Pseudomonadati</taxon>
        <taxon>Pseudomonadota</taxon>
        <taxon>Alphaproteobacteria</taxon>
        <taxon>Caulobacterales</taxon>
        <taxon>Caulobacteraceae</taxon>
        <taxon>Caulobacter</taxon>
    </lineage>
</organism>
<dbReference type="Gene3D" id="3.30.70.100">
    <property type="match status" value="1"/>
</dbReference>
<gene>
    <name evidence="2" type="ORF">CSW64_13400</name>
</gene>
<dbReference type="OrthoDB" id="9801832at2"/>
<dbReference type="PROSITE" id="PS50846">
    <property type="entry name" value="HMA_2"/>
    <property type="match status" value="1"/>
</dbReference>
<dbReference type="GO" id="GO:0046872">
    <property type="term" value="F:metal ion binding"/>
    <property type="evidence" value="ECO:0007669"/>
    <property type="project" value="InterPro"/>
</dbReference>
<protein>
    <submittedName>
        <fullName evidence="2">Heavy metal transport/detoxification protein</fullName>
    </submittedName>
</protein>
<feature type="domain" description="HMA" evidence="1">
    <location>
        <begin position="1"/>
        <end position="62"/>
    </location>
</feature>
<dbReference type="Pfam" id="PF00403">
    <property type="entry name" value="HMA"/>
    <property type="match status" value="1"/>
</dbReference>